<accession>A0A6A6BZE2</accession>
<dbReference type="Gene3D" id="3.80.10.10">
    <property type="entry name" value="Ribonuclease Inhibitor"/>
    <property type="match status" value="1"/>
</dbReference>
<evidence type="ECO:0000313" key="1">
    <source>
        <dbReference type="EMBL" id="KAF2158786.1"/>
    </source>
</evidence>
<protein>
    <submittedName>
        <fullName evidence="1">Uncharacterized protein</fullName>
    </submittedName>
</protein>
<organism evidence="1 2">
    <name type="scientific">Zasmidium cellare ATCC 36951</name>
    <dbReference type="NCBI Taxonomy" id="1080233"/>
    <lineage>
        <taxon>Eukaryota</taxon>
        <taxon>Fungi</taxon>
        <taxon>Dikarya</taxon>
        <taxon>Ascomycota</taxon>
        <taxon>Pezizomycotina</taxon>
        <taxon>Dothideomycetes</taxon>
        <taxon>Dothideomycetidae</taxon>
        <taxon>Mycosphaerellales</taxon>
        <taxon>Mycosphaerellaceae</taxon>
        <taxon>Zasmidium</taxon>
    </lineage>
</organism>
<evidence type="ECO:0000313" key="2">
    <source>
        <dbReference type="Proteomes" id="UP000799537"/>
    </source>
</evidence>
<proteinExistence type="predicted"/>
<dbReference type="Proteomes" id="UP000799537">
    <property type="component" value="Unassembled WGS sequence"/>
</dbReference>
<sequence>MVIEAIKDAELNTIQVLDVTATQGVLFSQWYNLKCLRPYTSFKALGFVSLRMEPLECGFPPMPTCRLEDLISRMLARLPRLEHLFIATTSCSRGCCRDDGTSLDIAMFLFLTGRTFRRLVSLGVEGSQVYAESLSGFVRKNKRLRRLEFRKCCLMDGKEESACAAIKAGTGLDDVQTDMFMEKMYRES</sequence>
<keyword evidence="2" id="KW-1185">Reference proteome</keyword>
<reference evidence="1" key="1">
    <citation type="journal article" date="2020" name="Stud. Mycol.">
        <title>101 Dothideomycetes genomes: a test case for predicting lifestyles and emergence of pathogens.</title>
        <authorList>
            <person name="Haridas S."/>
            <person name="Albert R."/>
            <person name="Binder M."/>
            <person name="Bloem J."/>
            <person name="Labutti K."/>
            <person name="Salamov A."/>
            <person name="Andreopoulos B."/>
            <person name="Baker S."/>
            <person name="Barry K."/>
            <person name="Bills G."/>
            <person name="Bluhm B."/>
            <person name="Cannon C."/>
            <person name="Castanera R."/>
            <person name="Culley D."/>
            <person name="Daum C."/>
            <person name="Ezra D."/>
            <person name="Gonzalez J."/>
            <person name="Henrissat B."/>
            <person name="Kuo A."/>
            <person name="Liang C."/>
            <person name="Lipzen A."/>
            <person name="Lutzoni F."/>
            <person name="Magnuson J."/>
            <person name="Mondo S."/>
            <person name="Nolan M."/>
            <person name="Ohm R."/>
            <person name="Pangilinan J."/>
            <person name="Park H.-J."/>
            <person name="Ramirez L."/>
            <person name="Alfaro M."/>
            <person name="Sun H."/>
            <person name="Tritt A."/>
            <person name="Yoshinaga Y."/>
            <person name="Zwiers L.-H."/>
            <person name="Turgeon B."/>
            <person name="Goodwin S."/>
            <person name="Spatafora J."/>
            <person name="Crous P."/>
            <person name="Grigoriev I."/>
        </authorList>
    </citation>
    <scope>NUCLEOTIDE SEQUENCE</scope>
    <source>
        <strain evidence="1">ATCC 36951</strain>
    </source>
</reference>
<dbReference type="EMBL" id="ML993649">
    <property type="protein sequence ID" value="KAF2158786.1"/>
    <property type="molecule type" value="Genomic_DNA"/>
</dbReference>
<dbReference type="InterPro" id="IPR032675">
    <property type="entry name" value="LRR_dom_sf"/>
</dbReference>
<name>A0A6A6BZE2_ZASCE</name>
<dbReference type="RefSeq" id="XP_033659675.1">
    <property type="nucleotide sequence ID" value="XM_033814729.1"/>
</dbReference>
<dbReference type="AlphaFoldDB" id="A0A6A6BZE2"/>
<dbReference type="GeneID" id="54568001"/>
<gene>
    <name evidence="1" type="ORF">M409DRAFT_61373</name>
</gene>